<feature type="transmembrane region" description="Helical" evidence="7">
    <location>
        <begin position="36"/>
        <end position="60"/>
    </location>
</feature>
<feature type="transmembrane region" description="Helical" evidence="7">
    <location>
        <begin position="298"/>
        <end position="320"/>
    </location>
</feature>
<dbReference type="AlphaFoldDB" id="A0A561XQS6"/>
<sequence length="456" mass="47065">MRPDTSPRPAHPPGAGPAIPPADPRAALLQDPNFRWMIGGSALSMLGDQFTLIALPWLVLQMTGDTLVLGTVLALISVPRALFILIGGALVDRHSPKQVLMITKYVNLVLLAALGGLVFAGTLSLWMVYALSLGIGLATAFSIPAGTAMMPSVVARPQLQAANGISLGLRQLTMFLGPLLAGLLIALFGAGGAAQAAADAPAHANATGIGIAFALDALSFAVSAWTLSKVQTRAGLADLSAPTAAPQAVLASVAQGLGHFWRDSELRTCFLYWSAIALFIMGPIHIAIPVLASSSPQLGAAAFGIIVGAHGAGTLLGMVVSGMVPRLRFGSLGMTILAFDAIIGALFMPLGLITAVWQGAALMLVIGLLGGFMQVSVFTWIQHRVPPALLGRAMSLFMFIFMGLAPISAAVTGWVMKSITLTQLFAASGGTLVVLAALAFVLTPMRRVTDAAPATR</sequence>
<evidence type="ECO:0000256" key="6">
    <source>
        <dbReference type="SAM" id="MobiDB-lite"/>
    </source>
</evidence>
<feature type="transmembrane region" description="Helical" evidence="7">
    <location>
        <begin position="359"/>
        <end position="381"/>
    </location>
</feature>
<feature type="transmembrane region" description="Helical" evidence="7">
    <location>
        <begin position="421"/>
        <end position="442"/>
    </location>
</feature>
<keyword evidence="3 7" id="KW-0812">Transmembrane</keyword>
<dbReference type="PANTHER" id="PTHR23513">
    <property type="entry name" value="INTEGRAL MEMBRANE EFFLUX PROTEIN-RELATED"/>
    <property type="match status" value="1"/>
</dbReference>
<feature type="transmembrane region" description="Helical" evidence="7">
    <location>
        <begin position="332"/>
        <end position="353"/>
    </location>
</feature>
<gene>
    <name evidence="8" type="ORF">ATF69_2390</name>
</gene>
<evidence type="ECO:0000256" key="3">
    <source>
        <dbReference type="ARBA" id="ARBA00022692"/>
    </source>
</evidence>
<feature type="transmembrane region" description="Helical" evidence="7">
    <location>
        <begin position="393"/>
        <end position="415"/>
    </location>
</feature>
<dbReference type="SUPFAM" id="SSF103473">
    <property type="entry name" value="MFS general substrate transporter"/>
    <property type="match status" value="1"/>
</dbReference>
<comment type="subcellular location">
    <subcellularLocation>
        <location evidence="1">Cell membrane</location>
        <topology evidence="1">Multi-pass membrane protein</topology>
    </subcellularLocation>
</comment>
<dbReference type="GO" id="GO:0022857">
    <property type="term" value="F:transmembrane transporter activity"/>
    <property type="evidence" value="ECO:0007669"/>
    <property type="project" value="InterPro"/>
</dbReference>
<evidence type="ECO:0000256" key="4">
    <source>
        <dbReference type="ARBA" id="ARBA00022989"/>
    </source>
</evidence>
<dbReference type="InterPro" id="IPR036259">
    <property type="entry name" value="MFS_trans_sf"/>
</dbReference>
<keyword evidence="2" id="KW-1003">Cell membrane</keyword>
<dbReference type="GO" id="GO:0005886">
    <property type="term" value="C:plasma membrane"/>
    <property type="evidence" value="ECO:0007669"/>
    <property type="project" value="UniProtKB-SubCell"/>
</dbReference>
<feature type="transmembrane region" description="Helical" evidence="7">
    <location>
        <begin position="108"/>
        <end position="129"/>
    </location>
</feature>
<feature type="transmembrane region" description="Helical" evidence="7">
    <location>
        <begin position="270"/>
        <end position="292"/>
    </location>
</feature>
<dbReference type="EMBL" id="VJWE01000012">
    <property type="protein sequence ID" value="TWG38448.1"/>
    <property type="molecule type" value="Genomic_DNA"/>
</dbReference>
<organism evidence="8 9">
    <name type="scientific">Acidovorax delafieldii</name>
    <name type="common">Pseudomonas delafieldii</name>
    <dbReference type="NCBI Taxonomy" id="47920"/>
    <lineage>
        <taxon>Bacteria</taxon>
        <taxon>Pseudomonadati</taxon>
        <taxon>Pseudomonadota</taxon>
        <taxon>Betaproteobacteria</taxon>
        <taxon>Burkholderiales</taxon>
        <taxon>Comamonadaceae</taxon>
        <taxon>Acidovorax</taxon>
    </lineage>
</organism>
<feature type="transmembrane region" description="Helical" evidence="7">
    <location>
        <begin position="135"/>
        <end position="154"/>
    </location>
</feature>
<dbReference type="Pfam" id="PF07690">
    <property type="entry name" value="MFS_1"/>
    <property type="match status" value="1"/>
</dbReference>
<dbReference type="PANTHER" id="PTHR23513:SF6">
    <property type="entry name" value="MAJOR FACILITATOR SUPERFAMILY ASSOCIATED DOMAIN-CONTAINING PROTEIN"/>
    <property type="match status" value="1"/>
</dbReference>
<dbReference type="CDD" id="cd06173">
    <property type="entry name" value="MFS_MefA_like"/>
    <property type="match status" value="1"/>
</dbReference>
<evidence type="ECO:0000256" key="2">
    <source>
        <dbReference type="ARBA" id="ARBA00022475"/>
    </source>
</evidence>
<feature type="region of interest" description="Disordered" evidence="6">
    <location>
        <begin position="1"/>
        <end position="22"/>
    </location>
</feature>
<dbReference type="Proteomes" id="UP000321485">
    <property type="component" value="Unassembled WGS sequence"/>
</dbReference>
<protein>
    <submittedName>
        <fullName evidence="8">Transmembrane secretion effector</fullName>
    </submittedName>
</protein>
<dbReference type="Gene3D" id="1.20.1250.20">
    <property type="entry name" value="MFS general substrate transporter like domains"/>
    <property type="match status" value="1"/>
</dbReference>
<evidence type="ECO:0000256" key="5">
    <source>
        <dbReference type="ARBA" id="ARBA00023136"/>
    </source>
</evidence>
<evidence type="ECO:0000313" key="8">
    <source>
        <dbReference type="EMBL" id="TWG38448.1"/>
    </source>
</evidence>
<dbReference type="InterPro" id="IPR011701">
    <property type="entry name" value="MFS"/>
</dbReference>
<feature type="transmembrane region" description="Helical" evidence="7">
    <location>
        <begin position="204"/>
        <end position="227"/>
    </location>
</feature>
<evidence type="ECO:0000256" key="1">
    <source>
        <dbReference type="ARBA" id="ARBA00004651"/>
    </source>
</evidence>
<evidence type="ECO:0000256" key="7">
    <source>
        <dbReference type="SAM" id="Phobius"/>
    </source>
</evidence>
<comment type="caution">
    <text evidence="8">The sequence shown here is derived from an EMBL/GenBank/DDBJ whole genome shotgun (WGS) entry which is preliminary data.</text>
</comment>
<feature type="transmembrane region" description="Helical" evidence="7">
    <location>
        <begin position="66"/>
        <end position="87"/>
    </location>
</feature>
<accession>A0A561XQS6</accession>
<keyword evidence="5 7" id="KW-0472">Membrane</keyword>
<keyword evidence="4 7" id="KW-1133">Transmembrane helix</keyword>
<proteinExistence type="predicted"/>
<dbReference type="RefSeq" id="WP_280179004.1">
    <property type="nucleotide sequence ID" value="NZ_VJWE01000012.1"/>
</dbReference>
<dbReference type="GeneID" id="51111452"/>
<feature type="compositionally biased region" description="Pro residues" evidence="6">
    <location>
        <begin position="9"/>
        <end position="22"/>
    </location>
</feature>
<reference evidence="8 9" key="1">
    <citation type="journal article" date="2015" name="Stand. Genomic Sci.">
        <title>Genomic Encyclopedia of Bacterial and Archaeal Type Strains, Phase III: the genomes of soil and plant-associated and newly described type strains.</title>
        <authorList>
            <person name="Whitman W.B."/>
            <person name="Woyke T."/>
            <person name="Klenk H.P."/>
            <person name="Zhou Y."/>
            <person name="Lilburn T.G."/>
            <person name="Beck B.J."/>
            <person name="De Vos P."/>
            <person name="Vandamme P."/>
            <person name="Eisen J.A."/>
            <person name="Garrity G."/>
            <person name="Hugenholtz P."/>
            <person name="Kyrpides N.C."/>
        </authorList>
    </citation>
    <scope>NUCLEOTIDE SEQUENCE [LARGE SCALE GENOMIC DNA]</scope>
    <source>
        <strain evidence="8 9">DSM 64</strain>
    </source>
</reference>
<feature type="transmembrane region" description="Helical" evidence="7">
    <location>
        <begin position="175"/>
        <end position="198"/>
    </location>
</feature>
<name>A0A561XQS6_ACIDE</name>
<evidence type="ECO:0000313" key="9">
    <source>
        <dbReference type="Proteomes" id="UP000321485"/>
    </source>
</evidence>